<organism evidence="1 2">
    <name type="scientific">Sporosarcina psychrophila</name>
    <name type="common">Bacillus psychrophilus</name>
    <dbReference type="NCBI Taxonomy" id="1476"/>
    <lineage>
        <taxon>Bacteria</taxon>
        <taxon>Bacillati</taxon>
        <taxon>Bacillota</taxon>
        <taxon>Bacilli</taxon>
        <taxon>Bacillales</taxon>
        <taxon>Caryophanaceae</taxon>
        <taxon>Sporosarcina</taxon>
    </lineage>
</organism>
<accession>A0ABV2K262</accession>
<comment type="caution">
    <text evidence="1">The sequence shown here is derived from an EMBL/GenBank/DDBJ whole genome shotgun (WGS) entry which is preliminary data.</text>
</comment>
<sequence length="71" mass="8246">MCRTLHLVLNDKIEPTSGKKDIFLDFKLMFITCVSFARMTMMTVKATRENDCGYVDKLLMVGQVNFFPIYD</sequence>
<dbReference type="EMBL" id="JBEPME010000001">
    <property type="protein sequence ID" value="MET3655168.1"/>
    <property type="molecule type" value="Genomic_DNA"/>
</dbReference>
<name>A0ABV2K262_SPOPS</name>
<proteinExistence type="predicted"/>
<reference evidence="1 2" key="1">
    <citation type="submission" date="2024-06" db="EMBL/GenBank/DDBJ databases">
        <title>Sorghum-associated microbial communities from plants grown in Nebraska, USA.</title>
        <authorList>
            <person name="Schachtman D."/>
        </authorList>
    </citation>
    <scope>NUCLEOTIDE SEQUENCE [LARGE SCALE GENOMIC DNA]</scope>
    <source>
        <strain evidence="1 2">1288</strain>
    </source>
</reference>
<keyword evidence="2" id="KW-1185">Reference proteome</keyword>
<gene>
    <name evidence="1" type="ORF">ABIC55_000252</name>
</gene>
<dbReference type="Proteomes" id="UP001549104">
    <property type="component" value="Unassembled WGS sequence"/>
</dbReference>
<evidence type="ECO:0000313" key="1">
    <source>
        <dbReference type="EMBL" id="MET3655168.1"/>
    </source>
</evidence>
<evidence type="ECO:0000313" key="2">
    <source>
        <dbReference type="Proteomes" id="UP001549104"/>
    </source>
</evidence>
<protein>
    <submittedName>
        <fullName evidence="1">Uncharacterized protein</fullName>
    </submittedName>
</protein>